<feature type="region of interest" description="Disordered" evidence="2">
    <location>
        <begin position="765"/>
        <end position="794"/>
    </location>
</feature>
<feature type="compositionally biased region" description="Polar residues" evidence="2">
    <location>
        <begin position="876"/>
        <end position="891"/>
    </location>
</feature>
<feature type="domain" description="Rad50/SbcC-type AAA" evidence="3">
    <location>
        <begin position="6"/>
        <end position="244"/>
    </location>
</feature>
<sequence>MKILSVRFENINTLRGEWEIHFDRSPLADAGIFAITGPNGAGKTTILDAITLALYGKTARQKTGRTQVISPGTADGFAEVAFSVDGACYRSRWSVRRTGPPEMCLTADDGTVLADKISGVREEITRLTRLGFKRFCRSVMLAQGEFAAFLNAMDSERGEILENITGPEICEEFSQDILRRAEAAGEERLRLREAIENLPPVNDRQTDEIRERCDRIEAESDETDRLIADLEARKRRAARQAHLQDTCDTCQIALSQAQMKTEQIQPDLVRLEKARRAAPLQAEIDDLDAQKQAADAALETVKTLSSEIPALENRLREIEAEERANRAALEAAQTAMNDRADLIGEALALDRAIEEKERQFRENVEAYEASERKQNENLQQQSEIRQTISEALSRREETEAWLKKHAACEKLEAELPDITTRMAQLNQIREKRAAVQRRRESALTGTQKAADAVAKAERRVRVLKEKTEQLSAQNREKAGAVASLLEQGSARGLEEAWQQQKEKLAVCKQLLRLRKKYERQVTRKREDFLKTEKALTDAEAACGRLEERTQQAENIREVLAETVRRHEEILKFSAEREQLRAGEACPLCGAADHPFIRQGLPFDGDPRRALADQEEKLAALRSETEAHMAEMADYRSRLRVDTALREQWDRLCERLDERLSIENPERLKQVTQALRSEIRRQKTRLRVVRKGERQAEKMRHSVQRKADKLSEKTAALERLTHELSIQKGVVSALDGEIGTIQDEEAEQAKQLWTLLRKYGEAVPRSGETAALTQRLSDQKAEYGAQADRRDRSEREVRALEERAADLPEELRQLKEQTDTLAPLIKKIQDERTDLKEKRGALSGDGDPLAEKAALEDDIRTRTDSVREMASEKAQRMQTLSQKQALKQQAELSSREAEEKRDRLEKTLAARALSAGFNSIGEVREHMMPAPQQQEIEAARLAAERDIRQANVRLEKAREAFEASQARTPEAESPDAPDWELQEARKRRDTLADELSTVRQSLQQQEALKTEHQEKRAALESCEKEWQQLEAARSMVASGNESAMKTQVRQLVFERLIEQSNRYLESLNGRYAVRQSEGLGLDIRDAAQGGQTRPVSTLSGGESFLISLALALGLSDLAGESRRIGSLFIDEGFGYLDDDTLYRVIATLKKIRVSGKVVGVISHIRRMAEEIPTQIRISREPGGDARIEVIA</sequence>
<reference evidence="5" key="2">
    <citation type="submission" date="2019-01" db="EMBL/GenBank/DDBJ databases">
        <title>Genome sequence of Desulfonema ishimotonii strain Tokyo 01.</title>
        <authorList>
            <person name="Fukui M."/>
        </authorList>
    </citation>
    <scope>NUCLEOTIDE SEQUENCE [LARGE SCALE GENOMIC DNA]</scope>
    <source>
        <strain evidence="5">Tokyo 01</strain>
    </source>
</reference>
<dbReference type="Pfam" id="PF13476">
    <property type="entry name" value="AAA_23"/>
    <property type="match status" value="1"/>
</dbReference>
<dbReference type="AlphaFoldDB" id="A0A401FSE0"/>
<name>A0A401FSE0_9BACT</name>
<feature type="coiled-coil region" evidence="1">
    <location>
        <begin position="408"/>
        <end position="473"/>
    </location>
</feature>
<evidence type="ECO:0000313" key="5">
    <source>
        <dbReference type="Proteomes" id="UP000288096"/>
    </source>
</evidence>
<dbReference type="SUPFAM" id="SSF52540">
    <property type="entry name" value="P-loop containing nucleoside triphosphate hydrolases"/>
    <property type="match status" value="2"/>
</dbReference>
<dbReference type="PANTHER" id="PTHR32114:SF2">
    <property type="entry name" value="ABC TRANSPORTER ABCH.3"/>
    <property type="match status" value="1"/>
</dbReference>
<feature type="coiled-coil region" evidence="1">
    <location>
        <begin position="213"/>
        <end position="240"/>
    </location>
</feature>
<evidence type="ECO:0000256" key="2">
    <source>
        <dbReference type="SAM" id="MobiDB-lite"/>
    </source>
</evidence>
<evidence type="ECO:0000313" key="4">
    <source>
        <dbReference type="EMBL" id="GBC59884.1"/>
    </source>
</evidence>
<dbReference type="Gene3D" id="3.40.50.300">
    <property type="entry name" value="P-loop containing nucleotide triphosphate hydrolases"/>
    <property type="match status" value="2"/>
</dbReference>
<feature type="region of interest" description="Disordered" evidence="2">
    <location>
        <begin position="876"/>
        <end position="899"/>
    </location>
</feature>
<dbReference type="GO" id="GO:0006302">
    <property type="term" value="P:double-strand break repair"/>
    <property type="evidence" value="ECO:0007669"/>
    <property type="project" value="InterPro"/>
</dbReference>
<dbReference type="InterPro" id="IPR038729">
    <property type="entry name" value="Rad50/SbcC_AAA"/>
</dbReference>
<keyword evidence="1" id="KW-0175">Coiled coil</keyword>
<dbReference type="EMBL" id="BEXT01000001">
    <property type="protein sequence ID" value="GBC59884.1"/>
    <property type="molecule type" value="Genomic_DNA"/>
</dbReference>
<protein>
    <recommendedName>
        <fullName evidence="3">Rad50/SbcC-type AAA domain-containing protein</fullName>
    </recommendedName>
</protein>
<dbReference type="Pfam" id="PF13558">
    <property type="entry name" value="SbcC_Walker_B"/>
    <property type="match status" value="1"/>
</dbReference>
<gene>
    <name evidence="4" type="ORF">DENIS_0825</name>
</gene>
<accession>A0A401FSE0</accession>
<proteinExistence type="predicted"/>
<comment type="caution">
    <text evidence="4">The sequence shown here is derived from an EMBL/GenBank/DDBJ whole genome shotgun (WGS) entry which is preliminary data.</text>
</comment>
<dbReference type="RefSeq" id="WP_166404877.1">
    <property type="nucleotide sequence ID" value="NZ_BEXT01000001.1"/>
</dbReference>
<organism evidence="4 5">
    <name type="scientific">Desulfonema ishimotonii</name>
    <dbReference type="NCBI Taxonomy" id="45657"/>
    <lineage>
        <taxon>Bacteria</taxon>
        <taxon>Pseudomonadati</taxon>
        <taxon>Thermodesulfobacteriota</taxon>
        <taxon>Desulfobacteria</taxon>
        <taxon>Desulfobacterales</taxon>
        <taxon>Desulfococcaceae</taxon>
        <taxon>Desulfonema</taxon>
    </lineage>
</organism>
<dbReference type="PANTHER" id="PTHR32114">
    <property type="entry name" value="ABC TRANSPORTER ABCH.3"/>
    <property type="match status" value="1"/>
</dbReference>
<dbReference type="InterPro" id="IPR027417">
    <property type="entry name" value="P-loop_NTPase"/>
</dbReference>
<evidence type="ECO:0000259" key="3">
    <source>
        <dbReference type="Pfam" id="PF13476"/>
    </source>
</evidence>
<reference evidence="5" key="1">
    <citation type="submission" date="2017-11" db="EMBL/GenBank/DDBJ databases">
        <authorList>
            <person name="Watanabe M."/>
            <person name="Kojima H."/>
        </authorList>
    </citation>
    <scope>NUCLEOTIDE SEQUENCE [LARGE SCALE GENOMIC DNA]</scope>
    <source>
        <strain evidence="5">Tokyo 01</strain>
    </source>
</reference>
<keyword evidence="5" id="KW-1185">Reference proteome</keyword>
<feature type="coiled-coil region" evidence="1">
    <location>
        <begin position="507"/>
        <end position="555"/>
    </location>
</feature>
<feature type="compositionally biased region" description="Basic and acidic residues" evidence="2">
    <location>
        <begin position="776"/>
        <end position="794"/>
    </location>
</feature>
<evidence type="ECO:0000256" key="1">
    <source>
        <dbReference type="SAM" id="Coils"/>
    </source>
</evidence>
<feature type="coiled-coil region" evidence="1">
    <location>
        <begin position="287"/>
        <end position="381"/>
    </location>
</feature>
<feature type="coiled-coil region" evidence="1">
    <location>
        <begin position="939"/>
        <end position="1031"/>
    </location>
</feature>
<dbReference type="GO" id="GO:0016887">
    <property type="term" value="F:ATP hydrolysis activity"/>
    <property type="evidence" value="ECO:0007669"/>
    <property type="project" value="InterPro"/>
</dbReference>
<dbReference type="Proteomes" id="UP000288096">
    <property type="component" value="Unassembled WGS sequence"/>
</dbReference>
<feature type="coiled-coil region" evidence="1">
    <location>
        <begin position="692"/>
        <end position="722"/>
    </location>
</feature>